<dbReference type="AlphaFoldDB" id="A0A2T7UJ76"/>
<dbReference type="InterPro" id="IPR016024">
    <property type="entry name" value="ARM-type_fold"/>
</dbReference>
<evidence type="ECO:0000313" key="2">
    <source>
        <dbReference type="Proteomes" id="UP000037507"/>
    </source>
</evidence>
<evidence type="ECO:0008006" key="3">
    <source>
        <dbReference type="Google" id="ProtNLM"/>
    </source>
</evidence>
<evidence type="ECO:0000313" key="1">
    <source>
        <dbReference type="EMBL" id="PVE44740.1"/>
    </source>
</evidence>
<dbReference type="Gene3D" id="1.25.10.10">
    <property type="entry name" value="Leucine-rich Repeat Variant"/>
    <property type="match status" value="1"/>
</dbReference>
<protein>
    <recommendedName>
        <fullName evidence="3">HEAT repeat domain-containing protein</fullName>
    </recommendedName>
</protein>
<organism evidence="1 2">
    <name type="scientific">Limnohabitans planktonicus II-D5</name>
    <dbReference type="NCBI Taxonomy" id="1293045"/>
    <lineage>
        <taxon>Bacteria</taxon>
        <taxon>Pseudomonadati</taxon>
        <taxon>Pseudomonadota</taxon>
        <taxon>Betaproteobacteria</taxon>
        <taxon>Burkholderiales</taxon>
        <taxon>Comamonadaceae</taxon>
        <taxon>Limnohabitans</taxon>
    </lineage>
</organism>
<name>A0A2T7UJ76_9BURK</name>
<dbReference type="EMBL" id="LFYT02000001">
    <property type="protein sequence ID" value="PVE44740.1"/>
    <property type="molecule type" value="Genomic_DNA"/>
</dbReference>
<dbReference type="SUPFAM" id="SSF48371">
    <property type="entry name" value="ARM repeat"/>
    <property type="match status" value="1"/>
</dbReference>
<dbReference type="InterPro" id="IPR011989">
    <property type="entry name" value="ARM-like"/>
</dbReference>
<dbReference type="Proteomes" id="UP000037507">
    <property type="component" value="Unassembled WGS sequence"/>
</dbReference>
<dbReference type="OrthoDB" id="6534366at2"/>
<dbReference type="STRING" id="1293045.H663_16400"/>
<accession>A0A2T7UJ76</accession>
<reference evidence="1" key="1">
    <citation type="submission" date="2017-04" db="EMBL/GenBank/DDBJ databases">
        <title>Unexpected and diverse lifestyles within the genus Limnohabitans.</title>
        <authorList>
            <person name="Kasalicky V."/>
            <person name="Mehrshad M."/>
            <person name="Andrei S.-A."/>
            <person name="Salcher M."/>
            <person name="Kratochvilova H."/>
            <person name="Simek K."/>
            <person name="Ghai R."/>
        </authorList>
    </citation>
    <scope>NUCLEOTIDE SEQUENCE [LARGE SCALE GENOMIC DNA]</scope>
    <source>
        <strain evidence="1">II-D5</strain>
    </source>
</reference>
<dbReference type="RefSeq" id="WP_053175243.1">
    <property type="nucleotide sequence ID" value="NZ_LFYT02000001.1"/>
</dbReference>
<proteinExistence type="predicted"/>
<gene>
    <name evidence="1" type="ORF">H663_001650</name>
</gene>
<keyword evidence="2" id="KW-1185">Reference proteome</keyword>
<sequence>MQKVLDDYPALAAAIRNLLSAGVTASEVAGLMAHVNSETKLVPLKKMDAWERSIRDELWASERGATETSWKFWMRPRRFTSWLDLCSHDGRKREAALRVNSADAPSAFLLALGLRRLNDWVPQVRSAARETLPELASNSEPQDVADVLWSLLEHWSTWGRMEPADREAVVAIASREPVSLALKSKIMSTTAGPAALVLSQCARLTSFDSWIGEFAQGAVQPTVRARAFRWMFVGRSSWVVGRKWKWTDVAYCKGKLEPILESRDLPANQPFMATLCAAMEDRSPMVRRVAAEFLIRELASIGDNAFVLAHRTASDPNPSVAERGNFALKQLNQKDAAAPKNAA</sequence>
<comment type="caution">
    <text evidence="1">The sequence shown here is derived from an EMBL/GenBank/DDBJ whole genome shotgun (WGS) entry which is preliminary data.</text>
</comment>